<dbReference type="PROSITE" id="PS51257">
    <property type="entry name" value="PROKAR_LIPOPROTEIN"/>
    <property type="match status" value="1"/>
</dbReference>
<comment type="caution">
    <text evidence="1">The sequence shown here is derived from an EMBL/GenBank/DDBJ whole genome shotgun (WGS) entry which is preliminary data.</text>
</comment>
<evidence type="ECO:0000313" key="1">
    <source>
        <dbReference type="EMBL" id="PYY30501.1"/>
    </source>
</evidence>
<dbReference type="EMBL" id="PRLG01000008">
    <property type="protein sequence ID" value="PYY30501.1"/>
    <property type="molecule type" value="Genomic_DNA"/>
</dbReference>
<dbReference type="PANTHER" id="PTHR37507">
    <property type="entry name" value="SPORULATION PROTEIN YDCC"/>
    <property type="match status" value="1"/>
</dbReference>
<protein>
    <recommendedName>
        <fullName evidence="3">DUF4367 domain-containing protein</fullName>
    </recommendedName>
</protein>
<dbReference type="GO" id="GO:0016740">
    <property type="term" value="F:transferase activity"/>
    <property type="evidence" value="ECO:0007669"/>
    <property type="project" value="UniProtKB-KW"/>
</dbReference>
<keyword evidence="1" id="KW-0808">Transferase</keyword>
<evidence type="ECO:0000313" key="2">
    <source>
        <dbReference type="Proteomes" id="UP000247459"/>
    </source>
</evidence>
<dbReference type="OrthoDB" id="2389132at2"/>
<dbReference type="AlphaFoldDB" id="A0A2W0D3P0"/>
<gene>
    <name evidence="1" type="ORF">PIL02S_01061</name>
</gene>
<dbReference type="Proteomes" id="UP000247459">
    <property type="component" value="Unassembled WGS sequence"/>
</dbReference>
<name>A0A2W0D3P0_9BACL</name>
<dbReference type="SUPFAM" id="SSF89392">
    <property type="entry name" value="Prokaryotic lipoproteins and lipoprotein localization factors"/>
    <property type="match status" value="1"/>
</dbReference>
<dbReference type="InterPro" id="IPR052944">
    <property type="entry name" value="Sporulation_related"/>
</dbReference>
<dbReference type="PANTHER" id="PTHR37507:SF2">
    <property type="entry name" value="SPORULATION PROTEIN YDCC"/>
    <property type="match status" value="1"/>
</dbReference>
<sequence length="363" mass="41133">MMKKGWMMLGTALFAGSLLGGCAEKDLVGLSGDEMIEKVVTAETKPASYYAEGVMKVWSDDKLSHTMHIKEWVDGETGRKRTETEENGNISYAVNNGTDITIYEKETGTAYSMSVSAMGQQPEQTQKQMLVDQLERLRDSHDVDMMGQEELNGQEVIHIKLMPKENGTLSISSEYWVDPKTWMIVKVISTYGDEKSEMVYDPIQYDPEFSEDTFVIDIPEEVDVQNLNDLSQSSEVSLEEAEQALGQPFLQDMSGELELSRMEMFSSSGEFGRDEVTLYYVNNDKVEVSLTVFKAPDENVDDTLLPDESKVEVRDTEGSYMKSIRNISWTENGLRYSIMGENEEWTKEKLQAWAKDLKLPNQP</sequence>
<dbReference type="Gene3D" id="2.50.20.10">
    <property type="entry name" value="Lipoprotein localisation LolA/LolB/LppX"/>
    <property type="match status" value="1"/>
</dbReference>
<evidence type="ECO:0008006" key="3">
    <source>
        <dbReference type="Google" id="ProtNLM"/>
    </source>
</evidence>
<dbReference type="InterPro" id="IPR029046">
    <property type="entry name" value="LolA/LolB/LppX"/>
</dbReference>
<proteinExistence type="predicted"/>
<reference evidence="1 2" key="1">
    <citation type="submission" date="2018-01" db="EMBL/GenBank/DDBJ databases">
        <title>Genome sequence of the PGP bacterium Paenibacillus illinoisensis E3.</title>
        <authorList>
            <person name="Rolli E."/>
            <person name="Marasco R."/>
            <person name="Bessem C."/>
            <person name="Michoud G."/>
            <person name="Gaiarsa S."/>
            <person name="Borin S."/>
            <person name="Daffonchio D."/>
        </authorList>
    </citation>
    <scope>NUCLEOTIDE SEQUENCE [LARGE SCALE GENOMIC DNA]</scope>
    <source>
        <strain evidence="1 2">E3</strain>
    </source>
</reference>
<accession>A0A2W0D3P0</accession>
<organism evidence="1 2">
    <name type="scientific">Paenibacillus illinoisensis</name>
    <dbReference type="NCBI Taxonomy" id="59845"/>
    <lineage>
        <taxon>Bacteria</taxon>
        <taxon>Bacillati</taxon>
        <taxon>Bacillota</taxon>
        <taxon>Bacilli</taxon>
        <taxon>Bacillales</taxon>
        <taxon>Paenibacillaceae</taxon>
        <taxon>Paenibacillus</taxon>
    </lineage>
</organism>